<evidence type="ECO:0000313" key="3">
    <source>
        <dbReference type="EMBL" id="RRT80098.1"/>
    </source>
</evidence>
<reference evidence="3 4" key="1">
    <citation type="journal article" date="2014" name="Agronomy (Basel)">
        <title>A Draft Genome Sequence for Ensete ventricosum, the Drought-Tolerant Tree Against Hunger.</title>
        <authorList>
            <person name="Harrison J."/>
            <person name="Moore K.A."/>
            <person name="Paszkiewicz K."/>
            <person name="Jones T."/>
            <person name="Grant M."/>
            <person name="Ambacheew D."/>
            <person name="Muzemil S."/>
            <person name="Studholme D.J."/>
        </authorList>
    </citation>
    <scope>NUCLEOTIDE SEQUENCE [LARGE SCALE GENOMIC DNA]</scope>
</reference>
<dbReference type="EMBL" id="AMZH03001234">
    <property type="protein sequence ID" value="RRT80098.1"/>
    <property type="molecule type" value="Genomic_DNA"/>
</dbReference>
<proteinExistence type="predicted"/>
<comment type="caution">
    <text evidence="3">The sequence shown here is derived from an EMBL/GenBank/DDBJ whole genome shotgun (WGS) entry which is preliminary data.</text>
</comment>
<dbReference type="AlphaFoldDB" id="A0A427AV29"/>
<sequence>MVLWMSLILWFTRCSCALKEAVESKESVSGSGKLWTDALGVGIGRLATSPKRAWSDSKAGHRWTGSLEVALLVAALFLSGAGRLPEAVSWVAGPGSLNKCQYHPGVWEGRFPSPNKGSESRGCRAPPEVSHVTGGTSSPGLTGVECSCDIWPFLWRQNVAG</sequence>
<feature type="chain" id="PRO_5019121946" description="Secreted protein" evidence="2">
    <location>
        <begin position="18"/>
        <end position="161"/>
    </location>
</feature>
<gene>
    <name evidence="3" type="ORF">B296_00020684</name>
</gene>
<evidence type="ECO:0008006" key="5">
    <source>
        <dbReference type="Google" id="ProtNLM"/>
    </source>
</evidence>
<protein>
    <recommendedName>
        <fullName evidence="5">Secreted protein</fullName>
    </recommendedName>
</protein>
<keyword evidence="2" id="KW-0732">Signal</keyword>
<dbReference type="Proteomes" id="UP000287651">
    <property type="component" value="Unassembled WGS sequence"/>
</dbReference>
<organism evidence="3 4">
    <name type="scientific">Ensete ventricosum</name>
    <name type="common">Abyssinian banana</name>
    <name type="synonym">Musa ensete</name>
    <dbReference type="NCBI Taxonomy" id="4639"/>
    <lineage>
        <taxon>Eukaryota</taxon>
        <taxon>Viridiplantae</taxon>
        <taxon>Streptophyta</taxon>
        <taxon>Embryophyta</taxon>
        <taxon>Tracheophyta</taxon>
        <taxon>Spermatophyta</taxon>
        <taxon>Magnoliopsida</taxon>
        <taxon>Liliopsida</taxon>
        <taxon>Zingiberales</taxon>
        <taxon>Musaceae</taxon>
        <taxon>Ensete</taxon>
    </lineage>
</organism>
<evidence type="ECO:0000256" key="2">
    <source>
        <dbReference type="SAM" id="SignalP"/>
    </source>
</evidence>
<evidence type="ECO:0000313" key="4">
    <source>
        <dbReference type="Proteomes" id="UP000287651"/>
    </source>
</evidence>
<evidence type="ECO:0000256" key="1">
    <source>
        <dbReference type="SAM" id="MobiDB-lite"/>
    </source>
</evidence>
<name>A0A427AV29_ENSVE</name>
<feature type="signal peptide" evidence="2">
    <location>
        <begin position="1"/>
        <end position="17"/>
    </location>
</feature>
<accession>A0A427AV29</accession>
<feature type="region of interest" description="Disordered" evidence="1">
    <location>
        <begin position="113"/>
        <end position="136"/>
    </location>
</feature>